<evidence type="ECO:0000256" key="6">
    <source>
        <dbReference type="ARBA" id="ARBA00023136"/>
    </source>
</evidence>
<protein>
    <submittedName>
        <fullName evidence="11">Podocalyxin-like protein 2</fullName>
    </submittedName>
</protein>
<feature type="signal peptide" evidence="10">
    <location>
        <begin position="1"/>
        <end position="21"/>
    </location>
</feature>
<dbReference type="InterPro" id="IPR042397">
    <property type="entry name" value="PODXL2"/>
</dbReference>
<feature type="compositionally biased region" description="Polar residues" evidence="8">
    <location>
        <begin position="181"/>
        <end position="194"/>
    </location>
</feature>
<feature type="chain" id="PRO_5035468157" evidence="10">
    <location>
        <begin position="22"/>
        <end position="595"/>
    </location>
</feature>
<evidence type="ECO:0000256" key="10">
    <source>
        <dbReference type="SAM" id="SignalP"/>
    </source>
</evidence>
<dbReference type="Proteomes" id="UP000799811">
    <property type="component" value="Unassembled WGS sequence"/>
</dbReference>
<evidence type="ECO:0000256" key="9">
    <source>
        <dbReference type="SAM" id="Phobius"/>
    </source>
</evidence>
<keyword evidence="12" id="KW-1185">Reference proteome</keyword>
<dbReference type="GO" id="GO:0005886">
    <property type="term" value="C:plasma membrane"/>
    <property type="evidence" value="ECO:0007669"/>
    <property type="project" value="UniProtKB-ARBA"/>
</dbReference>
<evidence type="ECO:0000313" key="12">
    <source>
        <dbReference type="Proteomes" id="UP000799811"/>
    </source>
</evidence>
<feature type="region of interest" description="Disordered" evidence="8">
    <location>
        <begin position="174"/>
        <end position="196"/>
    </location>
</feature>
<keyword evidence="5 9" id="KW-1133">Transmembrane helix</keyword>
<keyword evidence="2 9" id="KW-0812">Transmembrane</keyword>
<keyword evidence="6 9" id="KW-0472">Membrane</keyword>
<keyword evidence="7" id="KW-0325">Glycoprotein</keyword>
<evidence type="ECO:0000256" key="3">
    <source>
        <dbReference type="ARBA" id="ARBA00022729"/>
    </source>
</evidence>
<evidence type="ECO:0000256" key="4">
    <source>
        <dbReference type="ARBA" id="ARBA00022889"/>
    </source>
</evidence>
<feature type="region of interest" description="Disordered" evidence="8">
    <location>
        <begin position="545"/>
        <end position="570"/>
    </location>
</feature>
<feature type="transmembrane region" description="Helical" evidence="9">
    <location>
        <begin position="492"/>
        <end position="516"/>
    </location>
</feature>
<dbReference type="Pfam" id="PF06365">
    <property type="entry name" value="CD34_antigen"/>
    <property type="match status" value="1"/>
</dbReference>
<dbReference type="AlphaFoldDB" id="A0A8K0FRK5"/>
<proteinExistence type="predicted"/>
<keyword evidence="3 10" id="KW-0732">Signal</keyword>
<evidence type="ECO:0000256" key="2">
    <source>
        <dbReference type="ARBA" id="ARBA00022692"/>
    </source>
</evidence>
<keyword evidence="4" id="KW-0130">Cell adhesion</keyword>
<organism evidence="11 12">
    <name type="scientific">Eudyptes filholi</name>
    <name type="common">Southern rockhopper penguin</name>
    <dbReference type="NCBI Taxonomy" id="1419345"/>
    <lineage>
        <taxon>Eukaryota</taxon>
        <taxon>Metazoa</taxon>
        <taxon>Chordata</taxon>
        <taxon>Craniata</taxon>
        <taxon>Vertebrata</taxon>
        <taxon>Euteleostomi</taxon>
        <taxon>Archelosauria</taxon>
        <taxon>Archosauria</taxon>
        <taxon>Dinosauria</taxon>
        <taxon>Saurischia</taxon>
        <taxon>Theropoda</taxon>
        <taxon>Coelurosauria</taxon>
        <taxon>Aves</taxon>
        <taxon>Neognathae</taxon>
        <taxon>Neoaves</taxon>
        <taxon>Aequornithes</taxon>
        <taxon>Sphenisciformes</taxon>
        <taxon>Spheniscidae</taxon>
        <taxon>Eudyptes</taxon>
    </lineage>
</organism>
<feature type="compositionally biased region" description="Low complexity" evidence="8">
    <location>
        <begin position="290"/>
        <end position="307"/>
    </location>
</feature>
<sequence length="595" mass="64283">KPSGRQSYLIWIYCHYTGTLCLCLASSEEPTADGLTSTSLLEFAMMSHLEAMNSHEQTSPEAAEPDLAPGSLHAAPGSGFASEENEESKILQPPQYFWEDGGELNDSSLDLGPATDYSFPAASQKALLKGNGTQVKDNWETATVQPPAEFVEPDLHTPFSSTLEEEEGLLPIDHSRGGVESLQTSGPEVTSSEPVRQEDSFSLLFSTASARPGVTKAAIGGQEEDSVPPGLDLGSSMGPGLLPVSSIFSTSTAARSPSISEEPFETTVGWEMLEPTVLTEMEQTAEMPVGTPSPGGSSPGTQTLSGSEQDPTSSASLWDRADEPALDPVWNDTESATETVAAERSLSPQAGDARMAMLPTELPWDSAQVICKDWSNLAGKNYIILNMSDNIDCEEFRLERGPQLLALVEDAFSRQADGPQDRWLISLSKPNENDKHLLMTLAGEQGVIPTKDVLMALGDVKRSLAEIGIQNYSTTTSCQSHPNQTRSDYGKLFVVLVIIGSICAIIIVLGLIYNCWQRRLPKMKNMSHGEELRFVENGCHDNPTLDVASDSQSEMQEKKPSVNGGNNINGPDSWDVLINKQASEDVDVFEEDTHL</sequence>
<evidence type="ECO:0000256" key="8">
    <source>
        <dbReference type="SAM" id="MobiDB-lite"/>
    </source>
</evidence>
<dbReference type="GO" id="GO:0050901">
    <property type="term" value="P:leukocyte tethering or rolling"/>
    <property type="evidence" value="ECO:0007669"/>
    <property type="project" value="TreeGrafter"/>
</dbReference>
<name>A0A8K0FRK5_9AVES</name>
<feature type="non-terminal residue" evidence="11">
    <location>
        <position position="595"/>
    </location>
</feature>
<dbReference type="InterPro" id="IPR013836">
    <property type="entry name" value="CD34/Podocalyxin"/>
</dbReference>
<gene>
    <name evidence="11" type="primary">PODXL2</name>
    <name evidence="11" type="ORF">FQV13_0002359</name>
</gene>
<feature type="non-terminal residue" evidence="11">
    <location>
        <position position="1"/>
    </location>
</feature>
<feature type="region of interest" description="Disordered" evidence="8">
    <location>
        <begin position="286"/>
        <end position="316"/>
    </location>
</feature>
<evidence type="ECO:0000313" key="11">
    <source>
        <dbReference type="EMBL" id="KAF1636748.1"/>
    </source>
</evidence>
<dbReference type="PANTHER" id="PTHR15594:SF1">
    <property type="entry name" value="PODOCALYXIN-LIKE PROTEIN 2"/>
    <property type="match status" value="1"/>
</dbReference>
<comment type="caution">
    <text evidence="11">The sequence shown here is derived from an EMBL/GenBank/DDBJ whole genome shotgun (WGS) entry which is preliminary data.</text>
</comment>
<dbReference type="EMBL" id="VULK01000390">
    <property type="protein sequence ID" value="KAF1636748.1"/>
    <property type="molecule type" value="Genomic_DNA"/>
</dbReference>
<dbReference type="PANTHER" id="PTHR15594">
    <property type="entry name" value="PODOCALYXIN-LIKE PROTEIN 2"/>
    <property type="match status" value="1"/>
</dbReference>
<feature type="region of interest" description="Disordered" evidence="8">
    <location>
        <begin position="53"/>
        <end position="88"/>
    </location>
</feature>
<evidence type="ECO:0000256" key="5">
    <source>
        <dbReference type="ARBA" id="ARBA00022989"/>
    </source>
</evidence>
<comment type="subcellular location">
    <subcellularLocation>
        <location evidence="1">Membrane</location>
        <topology evidence="1">Single-pass type I membrane protein</topology>
    </subcellularLocation>
</comment>
<evidence type="ECO:0000256" key="1">
    <source>
        <dbReference type="ARBA" id="ARBA00004479"/>
    </source>
</evidence>
<evidence type="ECO:0000256" key="7">
    <source>
        <dbReference type="ARBA" id="ARBA00023180"/>
    </source>
</evidence>
<accession>A0A8K0FRK5</accession>
<reference evidence="11 12" key="1">
    <citation type="journal article" date="2019" name="Gigascience">
        <title>High-coverage genomes to elucidate the evolution of penguins.</title>
        <authorList>
            <person name="Pan H."/>
            <person name="Cole T.L."/>
            <person name="Bi X."/>
            <person name="Fang M."/>
            <person name="Zhou C."/>
            <person name="Yang Z."/>
            <person name="Ksepka D.T."/>
            <person name="Hart T."/>
            <person name="Bouzat J.L."/>
            <person name="Argilla L.S."/>
            <person name="Bertelsen M.F."/>
            <person name="Boersma P.D."/>
            <person name="Bost C.A."/>
            <person name="Cherel Y."/>
            <person name="Dann P."/>
            <person name="Fiddaman S.R."/>
            <person name="Howard P."/>
            <person name="Labuschagne K."/>
            <person name="Mattern T."/>
            <person name="Miller G."/>
            <person name="Parker P."/>
            <person name="Phillips R.A."/>
            <person name="Quillfeldt P."/>
            <person name="Ryan P.G."/>
            <person name="Taylor H."/>
            <person name="Thompson D.R."/>
            <person name="Young M.J."/>
            <person name="Ellegaard M.R."/>
            <person name="Gilbert M.T.P."/>
            <person name="Sinding M.S."/>
            <person name="Pacheco G."/>
            <person name="Shepherd L.D."/>
            <person name="Tennyson A.J.D."/>
            <person name="Grosser S."/>
            <person name="Kay E."/>
            <person name="Nupen L.J."/>
            <person name="Ellenberg U."/>
            <person name="Houston D.M."/>
            <person name="Reeve A.H."/>
            <person name="Johnson K."/>
            <person name="Masello J.F."/>
            <person name="Stracke T."/>
            <person name="McKinlay B."/>
            <person name="Borboroglu P.G."/>
            <person name="Zhang D.X."/>
            <person name="Zhang G."/>
        </authorList>
    </citation>
    <scope>NUCLEOTIDE SEQUENCE [LARGE SCALE GENOMIC DNA]</scope>
    <source>
        <strain evidence="11">GS 12</strain>
    </source>
</reference>